<sequence length="337" mass="35312">MTVEAPRSAALVPAASSERGIAGHRAGGLEPPGVPEQVVTEADGIAVSGLLLRAREPRAVLVALHGGATTAAYFDCPGHPELSLLRVAAELGFTVLALDRPGYGASAPFTDRLWDPQRRVDLMYSAVTQLVPDAGRGAGTFVIAHSAGCELALRMAADPRGAALLGIELAGTGREFAAAARQVLMGPRGPVERPRGLADLLWRPASLYPPDVVGGAALAAVGPRLEAAAVTDWADTEFPALAARIRIPVRFTLGDHERVWRNDSDAMTQVGATFTAASRVVLNRQPGSGHNLSVGRSARAYHLGVLGFAEECLLAAKDGFDCLPDQFDGPEPFRPGR</sequence>
<organism evidence="2 3">
    <name type="scientific">Nocardia cerradoensis</name>
    <dbReference type="NCBI Taxonomy" id="85688"/>
    <lineage>
        <taxon>Bacteria</taxon>
        <taxon>Bacillati</taxon>
        <taxon>Actinomycetota</taxon>
        <taxon>Actinomycetes</taxon>
        <taxon>Mycobacteriales</taxon>
        <taxon>Nocardiaceae</taxon>
        <taxon>Nocardia</taxon>
    </lineage>
</organism>
<dbReference type="SUPFAM" id="SSF53474">
    <property type="entry name" value="alpha/beta-Hydrolases"/>
    <property type="match status" value="1"/>
</dbReference>
<dbReference type="InterPro" id="IPR000073">
    <property type="entry name" value="AB_hydrolase_1"/>
</dbReference>
<evidence type="ECO:0000313" key="2">
    <source>
        <dbReference type="EMBL" id="OXR45830.1"/>
    </source>
</evidence>
<comment type="caution">
    <text evidence="2">The sequence shown here is derived from an EMBL/GenBank/DDBJ whole genome shotgun (WGS) entry which is preliminary data.</text>
</comment>
<protein>
    <recommendedName>
        <fullName evidence="1">AB hydrolase-1 domain-containing protein</fullName>
    </recommendedName>
</protein>
<accession>A0A231HAD9</accession>
<dbReference type="Proteomes" id="UP000215506">
    <property type="component" value="Unassembled WGS sequence"/>
</dbReference>
<dbReference type="Gene3D" id="3.40.50.1820">
    <property type="entry name" value="alpha/beta hydrolase"/>
    <property type="match status" value="1"/>
</dbReference>
<dbReference type="RefSeq" id="WP_223273363.1">
    <property type="nucleotide sequence ID" value="NZ_NGAF01000003.1"/>
</dbReference>
<evidence type="ECO:0000313" key="3">
    <source>
        <dbReference type="Proteomes" id="UP000215506"/>
    </source>
</evidence>
<dbReference type="EMBL" id="NGAF01000003">
    <property type="protein sequence ID" value="OXR45830.1"/>
    <property type="molecule type" value="Genomic_DNA"/>
</dbReference>
<keyword evidence="3" id="KW-1185">Reference proteome</keyword>
<gene>
    <name evidence="2" type="ORF">B7C42_02122</name>
</gene>
<dbReference type="AlphaFoldDB" id="A0A231HAD9"/>
<proteinExistence type="predicted"/>
<evidence type="ECO:0000259" key="1">
    <source>
        <dbReference type="Pfam" id="PF12697"/>
    </source>
</evidence>
<dbReference type="Pfam" id="PF12697">
    <property type="entry name" value="Abhydrolase_6"/>
    <property type="match status" value="1"/>
</dbReference>
<dbReference type="GO" id="GO:0003824">
    <property type="term" value="F:catalytic activity"/>
    <property type="evidence" value="ECO:0007669"/>
    <property type="project" value="UniProtKB-ARBA"/>
</dbReference>
<name>A0A231HAD9_9NOCA</name>
<feature type="domain" description="AB hydrolase-1" evidence="1">
    <location>
        <begin position="61"/>
        <end position="292"/>
    </location>
</feature>
<dbReference type="InterPro" id="IPR029058">
    <property type="entry name" value="AB_hydrolase_fold"/>
</dbReference>
<reference evidence="2 3" key="1">
    <citation type="submission" date="2017-07" db="EMBL/GenBank/DDBJ databases">
        <title>First draft Genome Sequence of Nocardia cerradoensis isolated from human infection.</title>
        <authorList>
            <person name="Carrasco G."/>
        </authorList>
    </citation>
    <scope>NUCLEOTIDE SEQUENCE [LARGE SCALE GENOMIC DNA]</scope>
    <source>
        <strain evidence="2 3">CNM20130759</strain>
    </source>
</reference>